<accession>A0A1S3HKB4</accession>
<feature type="domain" description="Chitin-binding type-2" evidence="1">
    <location>
        <begin position="113"/>
        <end position="167"/>
    </location>
</feature>
<dbReference type="SMART" id="SM00494">
    <property type="entry name" value="ChtBD2"/>
    <property type="match status" value="2"/>
</dbReference>
<evidence type="ECO:0000313" key="2">
    <source>
        <dbReference type="Proteomes" id="UP000085678"/>
    </source>
</evidence>
<dbReference type="Pfam" id="PF01607">
    <property type="entry name" value="CBM_14"/>
    <property type="match status" value="2"/>
</dbReference>
<dbReference type="GO" id="GO:0008061">
    <property type="term" value="F:chitin binding"/>
    <property type="evidence" value="ECO:0007669"/>
    <property type="project" value="InterPro"/>
</dbReference>
<keyword evidence="2" id="KW-1185">Reference proteome</keyword>
<dbReference type="InterPro" id="IPR002557">
    <property type="entry name" value="Chitin-bd_dom"/>
</dbReference>
<name>A0A1S3HKB4_LINAN</name>
<dbReference type="SUPFAM" id="SSF57625">
    <property type="entry name" value="Invertebrate chitin-binding proteins"/>
    <property type="match status" value="2"/>
</dbReference>
<dbReference type="PROSITE" id="PS50940">
    <property type="entry name" value="CHIT_BIND_II"/>
    <property type="match status" value="2"/>
</dbReference>
<protein>
    <submittedName>
        <fullName evidence="3">Peritrophin-1-like</fullName>
    </submittedName>
</protein>
<dbReference type="InterPro" id="IPR036508">
    <property type="entry name" value="Chitin-bd_dom_sf"/>
</dbReference>
<sequence length="167" mass="17929">MSCHAGTFFNPATTLCEVSSSVCGGQLAIDTTYAGGCKKDDCVVNGEYAHPTTCSSYCSCHIDGTGNGALYEMQCPYGLYYYPPEKQCTYTNDHCTDGQGGGGSAGTTDYCSTVLCTKWWPYESHEDCTKYCVCSALGGYDAYEQACASGTYYNELLGYCDTSNEVC</sequence>
<dbReference type="GeneID" id="106156031"/>
<dbReference type="KEGG" id="lak:106156031"/>
<gene>
    <name evidence="3" type="primary">LOC106156031</name>
</gene>
<dbReference type="GO" id="GO:0005576">
    <property type="term" value="C:extracellular region"/>
    <property type="evidence" value="ECO:0007669"/>
    <property type="project" value="InterPro"/>
</dbReference>
<dbReference type="Gene3D" id="2.170.140.10">
    <property type="entry name" value="Chitin binding domain"/>
    <property type="match status" value="2"/>
</dbReference>
<evidence type="ECO:0000259" key="1">
    <source>
        <dbReference type="PROSITE" id="PS50940"/>
    </source>
</evidence>
<proteinExistence type="predicted"/>
<dbReference type="InParanoid" id="A0A1S3HKB4"/>
<dbReference type="Proteomes" id="UP000085678">
    <property type="component" value="Unplaced"/>
</dbReference>
<dbReference type="OrthoDB" id="8179045at2759"/>
<dbReference type="RefSeq" id="XP_013386555.1">
    <property type="nucleotide sequence ID" value="XM_013531101.1"/>
</dbReference>
<dbReference type="AlphaFoldDB" id="A0A1S3HKB4"/>
<organism evidence="2 3">
    <name type="scientific">Lingula anatina</name>
    <name type="common">Brachiopod</name>
    <name type="synonym">Lingula unguis</name>
    <dbReference type="NCBI Taxonomy" id="7574"/>
    <lineage>
        <taxon>Eukaryota</taxon>
        <taxon>Metazoa</taxon>
        <taxon>Spiralia</taxon>
        <taxon>Lophotrochozoa</taxon>
        <taxon>Brachiopoda</taxon>
        <taxon>Linguliformea</taxon>
        <taxon>Lingulata</taxon>
        <taxon>Lingulida</taxon>
        <taxon>Linguloidea</taxon>
        <taxon>Lingulidae</taxon>
        <taxon>Lingula</taxon>
    </lineage>
</organism>
<reference evidence="3" key="1">
    <citation type="submission" date="2025-08" db="UniProtKB">
        <authorList>
            <consortium name="RefSeq"/>
        </authorList>
    </citation>
    <scope>IDENTIFICATION</scope>
    <source>
        <tissue evidence="3">Gonads</tissue>
    </source>
</reference>
<evidence type="ECO:0000313" key="3">
    <source>
        <dbReference type="RefSeq" id="XP_013386555.1"/>
    </source>
</evidence>
<feature type="domain" description="Chitin-binding type-2" evidence="1">
    <location>
        <begin position="39"/>
        <end position="97"/>
    </location>
</feature>